<dbReference type="RefSeq" id="WP_088554412.1">
    <property type="nucleotide sequence ID" value="NZ_BDGJ01000125.1"/>
</dbReference>
<dbReference type="Proteomes" id="UP000197032">
    <property type="component" value="Unassembled WGS sequence"/>
</dbReference>
<dbReference type="GO" id="GO:0005829">
    <property type="term" value="C:cytosol"/>
    <property type="evidence" value="ECO:0007669"/>
    <property type="project" value="TreeGrafter"/>
</dbReference>
<keyword evidence="7" id="KW-1185">Reference proteome</keyword>
<dbReference type="Gene3D" id="2.60.120.10">
    <property type="entry name" value="Jelly Rolls"/>
    <property type="match status" value="1"/>
</dbReference>
<dbReference type="Pfam" id="PF00027">
    <property type="entry name" value="cNMP_binding"/>
    <property type="match status" value="1"/>
</dbReference>
<dbReference type="AlphaFoldDB" id="A0A1Z5HV53"/>
<dbReference type="InterPro" id="IPR014710">
    <property type="entry name" value="RmlC-like_jellyroll"/>
</dbReference>
<dbReference type="SUPFAM" id="SSF46785">
    <property type="entry name" value="Winged helix' DNA-binding domain"/>
    <property type="match status" value="1"/>
</dbReference>
<evidence type="ECO:0000259" key="5">
    <source>
        <dbReference type="PROSITE" id="PS51063"/>
    </source>
</evidence>
<comment type="caution">
    <text evidence="6">The sequence shown here is derived from an EMBL/GenBank/DDBJ whole genome shotgun (WGS) entry which is preliminary data.</text>
</comment>
<reference evidence="7" key="1">
    <citation type="journal article" date="2017" name="Appl. Environ. Microbiol.">
        <title>Genomic Analysis of Calderihabitans maritimus KKC1, a Thermophilic, Hydrogenogenic, Carboxydotrophic Bacterium Isolated from Marine Sediment.</title>
        <authorList>
            <person name="Omae K."/>
            <person name="Yoneda Y."/>
            <person name="Fukuyama Y."/>
            <person name="Yoshida T."/>
            <person name="Sako Y."/>
        </authorList>
    </citation>
    <scope>NUCLEOTIDE SEQUENCE [LARGE SCALE GENOMIC DNA]</scope>
    <source>
        <strain evidence="7">KKC1</strain>
    </source>
</reference>
<evidence type="ECO:0000256" key="1">
    <source>
        <dbReference type="ARBA" id="ARBA00023015"/>
    </source>
</evidence>
<evidence type="ECO:0000313" key="7">
    <source>
        <dbReference type="Proteomes" id="UP000197032"/>
    </source>
</evidence>
<dbReference type="SMART" id="SM00419">
    <property type="entry name" value="HTH_CRP"/>
    <property type="match status" value="1"/>
</dbReference>
<dbReference type="PROSITE" id="PS50042">
    <property type="entry name" value="CNMP_BINDING_3"/>
    <property type="match status" value="1"/>
</dbReference>
<dbReference type="PRINTS" id="PR00034">
    <property type="entry name" value="HTHCRP"/>
</dbReference>
<dbReference type="InterPro" id="IPR012318">
    <property type="entry name" value="HTH_CRP"/>
</dbReference>
<dbReference type="GO" id="GO:0003677">
    <property type="term" value="F:DNA binding"/>
    <property type="evidence" value="ECO:0007669"/>
    <property type="project" value="UniProtKB-KW"/>
</dbReference>
<dbReference type="CDD" id="cd00038">
    <property type="entry name" value="CAP_ED"/>
    <property type="match status" value="1"/>
</dbReference>
<keyword evidence="2" id="KW-0238">DNA-binding</keyword>
<dbReference type="InterPro" id="IPR018490">
    <property type="entry name" value="cNMP-bd_dom_sf"/>
</dbReference>
<proteinExistence type="predicted"/>
<protein>
    <submittedName>
        <fullName evidence="6">CarD family transcriptional regulator</fullName>
    </submittedName>
</protein>
<dbReference type="InterPro" id="IPR036388">
    <property type="entry name" value="WH-like_DNA-bd_sf"/>
</dbReference>
<dbReference type="Gene3D" id="1.10.10.10">
    <property type="entry name" value="Winged helix-like DNA-binding domain superfamily/Winged helix DNA-binding domain"/>
    <property type="match status" value="1"/>
</dbReference>
<dbReference type="InterPro" id="IPR050397">
    <property type="entry name" value="Env_Response_Regulators"/>
</dbReference>
<dbReference type="InterPro" id="IPR036390">
    <property type="entry name" value="WH_DNA-bd_sf"/>
</dbReference>
<sequence>MVGRMKLTEINILATLQQEEFKEIMQRFTKKTFAPETVMFFPDQPENLVYIVVRGKVRIYLTYEDGREFTLSILEPGDIYSTHTRSFARALEEVEILAIETGEFAKIIRYKPDLTAVMVKVLGDCLRNSIDIIEGLVFKEVTHRLVEFFISLAVERGEKTEEGILVDLGLTTEQIALMVGSTRQTVSRILNDLADKGILERKKRKKWLIKNLDLLKRI</sequence>
<gene>
    <name evidence="6" type="ORF">KKC1_23660</name>
</gene>
<keyword evidence="3" id="KW-0804">Transcription</keyword>
<accession>A0A1Z5HV53</accession>
<dbReference type="PROSITE" id="PS51063">
    <property type="entry name" value="HTH_CRP_2"/>
    <property type="match status" value="1"/>
</dbReference>
<dbReference type="EMBL" id="BDGJ01000125">
    <property type="protein sequence ID" value="GAW93227.1"/>
    <property type="molecule type" value="Genomic_DNA"/>
</dbReference>
<organism evidence="6 7">
    <name type="scientific">Calderihabitans maritimus</name>
    <dbReference type="NCBI Taxonomy" id="1246530"/>
    <lineage>
        <taxon>Bacteria</taxon>
        <taxon>Bacillati</taxon>
        <taxon>Bacillota</taxon>
        <taxon>Clostridia</taxon>
        <taxon>Neomoorellales</taxon>
        <taxon>Calderihabitantaceae</taxon>
        <taxon>Calderihabitans</taxon>
    </lineage>
</organism>
<name>A0A1Z5HV53_9FIRM</name>
<feature type="domain" description="HTH crp-type" evidence="5">
    <location>
        <begin position="139"/>
        <end position="213"/>
    </location>
</feature>
<dbReference type="SMART" id="SM00100">
    <property type="entry name" value="cNMP"/>
    <property type="match status" value="1"/>
</dbReference>
<dbReference type="OrthoDB" id="9812325at2"/>
<keyword evidence="1" id="KW-0805">Transcription regulation</keyword>
<evidence type="ECO:0000256" key="3">
    <source>
        <dbReference type="ARBA" id="ARBA00023163"/>
    </source>
</evidence>
<evidence type="ECO:0000313" key="6">
    <source>
        <dbReference type="EMBL" id="GAW93227.1"/>
    </source>
</evidence>
<evidence type="ECO:0000259" key="4">
    <source>
        <dbReference type="PROSITE" id="PS50042"/>
    </source>
</evidence>
<evidence type="ECO:0000256" key="2">
    <source>
        <dbReference type="ARBA" id="ARBA00023125"/>
    </source>
</evidence>
<feature type="domain" description="Cyclic nucleotide-binding" evidence="4">
    <location>
        <begin position="12"/>
        <end position="81"/>
    </location>
</feature>
<dbReference type="Pfam" id="PF13545">
    <property type="entry name" value="HTH_Crp_2"/>
    <property type="match status" value="1"/>
</dbReference>
<dbReference type="PANTHER" id="PTHR24567">
    <property type="entry name" value="CRP FAMILY TRANSCRIPTIONAL REGULATORY PROTEIN"/>
    <property type="match status" value="1"/>
</dbReference>
<dbReference type="GO" id="GO:0003700">
    <property type="term" value="F:DNA-binding transcription factor activity"/>
    <property type="evidence" value="ECO:0007669"/>
    <property type="project" value="TreeGrafter"/>
</dbReference>
<dbReference type="InterPro" id="IPR000595">
    <property type="entry name" value="cNMP-bd_dom"/>
</dbReference>
<dbReference type="SUPFAM" id="SSF51206">
    <property type="entry name" value="cAMP-binding domain-like"/>
    <property type="match status" value="1"/>
</dbReference>
<dbReference type="PANTHER" id="PTHR24567:SF26">
    <property type="entry name" value="REGULATORY PROTEIN YEIL"/>
    <property type="match status" value="1"/>
</dbReference>